<protein>
    <submittedName>
        <fullName evidence="1">Putative outer membrane starch-binding protein</fullName>
    </submittedName>
</protein>
<proteinExistence type="predicted"/>
<dbReference type="Gene3D" id="1.25.40.390">
    <property type="match status" value="1"/>
</dbReference>
<sequence length="491" mass="53970">MFAMVLGVLHSCKKGNLDVENVNNPDLAQVYATKENIEATASGLYNTLYQASHSENGVQPMLSTASDNYTCSWGNFGMRDMSWEPRDFAWTNTAAYSYNTQTNTYYDNIYKAIVPATNIITSINGGKIVFTAAEAARAKAFCRFAMGVAYGNLALVFDRTFIVDETKTTEGKLSAASPYKEVAAAAIKYLDDAIAISTATSFTVPKAWLGTSADLSSADFVKLCNTSAARILAYLPRTKTELAAVDWAKVKTYADAGITTDFNVVVDDVVWYDNSAYYLGAGNSTWGLTDMYVVHMLDPVTQPAHWDDTAAFPYPPKSTNPLDKRLNTDFAYVTSNGFQVARGYYHFSSYRNTRYDFIYAGDWTGSKPEIMKAENDMIRAEARAYTSDPAGAATIINAGTYITRGQMTPVASVQADVINAIHHERSVELIHTGANISFYEMRKLDLLQKGTPLHLPLPAKLLEKMEEAAPYYTFGTTAKADGIGTSNKGWR</sequence>
<dbReference type="SUPFAM" id="SSF48452">
    <property type="entry name" value="TPR-like"/>
    <property type="match status" value="1"/>
</dbReference>
<comment type="caution">
    <text evidence="1">The sequence shown here is derived from an EMBL/GenBank/DDBJ whole genome shotgun (WGS) entry which is preliminary data.</text>
</comment>
<evidence type="ECO:0000313" key="2">
    <source>
        <dbReference type="Proteomes" id="UP000295620"/>
    </source>
</evidence>
<reference evidence="1 2" key="1">
    <citation type="submission" date="2019-03" db="EMBL/GenBank/DDBJ databases">
        <title>Genomic Encyclopedia of Archaeal and Bacterial Type Strains, Phase II (KMG-II): from individual species to whole genera.</title>
        <authorList>
            <person name="Goeker M."/>
        </authorList>
    </citation>
    <scope>NUCLEOTIDE SEQUENCE [LARGE SCALE GENOMIC DNA]</scope>
    <source>
        <strain evidence="1 2">DSM 19035</strain>
    </source>
</reference>
<dbReference type="AlphaFoldDB" id="A0A4R6SVV5"/>
<keyword evidence="2" id="KW-1185">Reference proteome</keyword>
<evidence type="ECO:0000313" key="1">
    <source>
        <dbReference type="EMBL" id="TDQ09499.1"/>
    </source>
</evidence>
<organism evidence="1 2">
    <name type="scientific">Pedobacter metabolipauper</name>
    <dbReference type="NCBI Taxonomy" id="425513"/>
    <lineage>
        <taxon>Bacteria</taxon>
        <taxon>Pseudomonadati</taxon>
        <taxon>Bacteroidota</taxon>
        <taxon>Sphingobacteriia</taxon>
        <taxon>Sphingobacteriales</taxon>
        <taxon>Sphingobacteriaceae</taxon>
        <taxon>Pedobacter</taxon>
    </lineage>
</organism>
<accession>A0A4R6SVV5</accession>
<dbReference type="Proteomes" id="UP000295620">
    <property type="component" value="Unassembled WGS sequence"/>
</dbReference>
<dbReference type="EMBL" id="SNYC01000004">
    <property type="protein sequence ID" value="TDQ09499.1"/>
    <property type="molecule type" value="Genomic_DNA"/>
</dbReference>
<dbReference type="InterPro" id="IPR011990">
    <property type="entry name" value="TPR-like_helical_dom_sf"/>
</dbReference>
<name>A0A4R6SVV5_9SPHI</name>
<gene>
    <name evidence="1" type="ORF">ATK78_1655</name>
</gene>